<feature type="region of interest" description="Disordered" evidence="1">
    <location>
        <begin position="111"/>
        <end position="146"/>
    </location>
</feature>
<organism evidence="2 3">
    <name type="scientific">Catenaria anguillulae PL171</name>
    <dbReference type="NCBI Taxonomy" id="765915"/>
    <lineage>
        <taxon>Eukaryota</taxon>
        <taxon>Fungi</taxon>
        <taxon>Fungi incertae sedis</taxon>
        <taxon>Blastocladiomycota</taxon>
        <taxon>Blastocladiomycetes</taxon>
        <taxon>Blastocladiales</taxon>
        <taxon>Catenariaceae</taxon>
        <taxon>Catenaria</taxon>
    </lineage>
</organism>
<dbReference type="EMBL" id="MCFL01000092">
    <property type="protein sequence ID" value="ORZ30252.1"/>
    <property type="molecule type" value="Genomic_DNA"/>
</dbReference>
<evidence type="ECO:0000313" key="3">
    <source>
        <dbReference type="Proteomes" id="UP000193411"/>
    </source>
</evidence>
<comment type="caution">
    <text evidence="2">The sequence shown here is derived from an EMBL/GenBank/DDBJ whole genome shotgun (WGS) entry which is preliminary data.</text>
</comment>
<protein>
    <submittedName>
        <fullName evidence="2">Uncharacterized protein</fullName>
    </submittedName>
</protein>
<proteinExistence type="predicted"/>
<feature type="compositionally biased region" description="Low complexity" evidence="1">
    <location>
        <begin position="130"/>
        <end position="146"/>
    </location>
</feature>
<name>A0A1Y2HB22_9FUNG</name>
<accession>A0A1Y2HB22</accession>
<dbReference type="Proteomes" id="UP000193411">
    <property type="component" value="Unassembled WGS sequence"/>
</dbReference>
<keyword evidence="3" id="KW-1185">Reference proteome</keyword>
<sequence>MRAGLSPAFTRIPSLIHPDIRPDTNTSSLATPATNRIIGTNLPLPKYVTRAFEVDCLDFEVFELATRTGIPTRPGSPQAARDAKNAKRRANAAAKWAAVAADLGELAVSAGVGTSSSTTTTSTRKRERTATAAASQGAAASPSPSGSVGVSAEQLAVYAALTVDAPHGSAIVHGRTQTSDPAQRGFEDGRVCIPERMSFSG</sequence>
<feature type="compositionally biased region" description="Low complexity" evidence="1">
    <location>
        <begin position="111"/>
        <end position="122"/>
    </location>
</feature>
<gene>
    <name evidence="2" type="ORF">BCR44DRAFT_372290</name>
</gene>
<evidence type="ECO:0000313" key="2">
    <source>
        <dbReference type="EMBL" id="ORZ30252.1"/>
    </source>
</evidence>
<evidence type="ECO:0000256" key="1">
    <source>
        <dbReference type="SAM" id="MobiDB-lite"/>
    </source>
</evidence>
<reference evidence="2 3" key="1">
    <citation type="submission" date="2016-07" db="EMBL/GenBank/DDBJ databases">
        <title>Pervasive Adenine N6-methylation of Active Genes in Fungi.</title>
        <authorList>
            <consortium name="DOE Joint Genome Institute"/>
            <person name="Mondo S.J."/>
            <person name="Dannebaum R.O."/>
            <person name="Kuo R.C."/>
            <person name="Labutti K."/>
            <person name="Haridas S."/>
            <person name="Kuo A."/>
            <person name="Salamov A."/>
            <person name="Ahrendt S.R."/>
            <person name="Lipzen A."/>
            <person name="Sullivan W."/>
            <person name="Andreopoulos W.B."/>
            <person name="Clum A."/>
            <person name="Lindquist E."/>
            <person name="Daum C."/>
            <person name="Ramamoorthy G.K."/>
            <person name="Gryganskyi A."/>
            <person name="Culley D."/>
            <person name="Magnuson J.K."/>
            <person name="James T.Y."/>
            <person name="O'Malley M.A."/>
            <person name="Stajich J.E."/>
            <person name="Spatafora J.W."/>
            <person name="Visel A."/>
            <person name="Grigoriev I.V."/>
        </authorList>
    </citation>
    <scope>NUCLEOTIDE SEQUENCE [LARGE SCALE GENOMIC DNA]</scope>
    <source>
        <strain evidence="2 3">PL171</strain>
    </source>
</reference>
<dbReference type="AlphaFoldDB" id="A0A1Y2HB22"/>